<evidence type="ECO:0000259" key="3">
    <source>
        <dbReference type="PROSITE" id="PS51371"/>
    </source>
</evidence>
<dbReference type="InterPro" id="IPR046342">
    <property type="entry name" value="CBS_dom_sf"/>
</dbReference>
<dbReference type="PANTHER" id="PTHR48108:SF26">
    <property type="entry name" value="CBS DOMAIN-CONTAINING PROTEIN DDB_G0289609"/>
    <property type="match status" value="1"/>
</dbReference>
<gene>
    <name evidence="4" type="ORF">AFM12_13425</name>
</gene>
<dbReference type="AlphaFoldDB" id="A0A0P7BB52"/>
<dbReference type="SMART" id="SM00116">
    <property type="entry name" value="CBS"/>
    <property type="match status" value="2"/>
</dbReference>
<evidence type="ECO:0000313" key="5">
    <source>
        <dbReference type="Proteomes" id="UP000050454"/>
    </source>
</evidence>
<sequence length="149" mass="16997">MEDWQSATTLHVPSVTEYMTPIKKLITIKEDTPVMEVLHTLLDKRITGAPVLNDNGDVVGLIDDKDCLNMLLGSAYYNQPLERDTVSEYMSNVMKEITVDYDMVRVANVFLTTPYKRLLVKDHQGKLAGQISRRDVLRAIRDMNSQPRN</sequence>
<reference evidence="4 5" key="1">
    <citation type="submission" date="2015-07" db="EMBL/GenBank/DDBJ databases">
        <title>The draft genome sequence of Leadbetterella sp. JN14-9.</title>
        <authorList>
            <person name="Liu Y."/>
            <person name="Du J."/>
            <person name="Shao Z."/>
        </authorList>
    </citation>
    <scope>NUCLEOTIDE SEQUENCE [LARGE SCALE GENOMIC DNA]</scope>
    <source>
        <strain evidence="4 5">JN14-9</strain>
    </source>
</reference>
<name>A0A0P7BB52_9BACT</name>
<evidence type="ECO:0000256" key="1">
    <source>
        <dbReference type="ARBA" id="ARBA00022737"/>
    </source>
</evidence>
<dbReference type="STRING" id="1605367.AFM12_13425"/>
<evidence type="ECO:0000256" key="2">
    <source>
        <dbReference type="PROSITE-ProRule" id="PRU00703"/>
    </source>
</evidence>
<dbReference type="Pfam" id="PF00571">
    <property type="entry name" value="CBS"/>
    <property type="match status" value="2"/>
</dbReference>
<dbReference type="PANTHER" id="PTHR48108">
    <property type="entry name" value="CBS DOMAIN-CONTAINING PROTEIN CBSX2, CHLOROPLASTIC"/>
    <property type="match status" value="1"/>
</dbReference>
<dbReference type="InterPro" id="IPR000644">
    <property type="entry name" value="CBS_dom"/>
</dbReference>
<feature type="domain" description="CBS" evidence="3">
    <location>
        <begin position="19"/>
        <end position="81"/>
    </location>
</feature>
<comment type="caution">
    <text evidence="4">The sequence shown here is derived from an EMBL/GenBank/DDBJ whole genome shotgun (WGS) entry which is preliminary data.</text>
</comment>
<dbReference type="SUPFAM" id="SSF54631">
    <property type="entry name" value="CBS-domain pair"/>
    <property type="match status" value="1"/>
</dbReference>
<proteinExistence type="predicted"/>
<organism evidence="4 5">
    <name type="scientific">Jiulongibacter sediminis</name>
    <dbReference type="NCBI Taxonomy" id="1605367"/>
    <lineage>
        <taxon>Bacteria</taxon>
        <taxon>Pseudomonadati</taxon>
        <taxon>Bacteroidota</taxon>
        <taxon>Cytophagia</taxon>
        <taxon>Cytophagales</taxon>
        <taxon>Leadbetterellaceae</taxon>
        <taxon>Jiulongibacter</taxon>
    </lineage>
</organism>
<evidence type="ECO:0000313" key="4">
    <source>
        <dbReference type="EMBL" id="KPM47698.1"/>
    </source>
</evidence>
<accession>A0A0P7BB52</accession>
<keyword evidence="5" id="KW-1185">Reference proteome</keyword>
<dbReference type="Proteomes" id="UP000050454">
    <property type="component" value="Unassembled WGS sequence"/>
</dbReference>
<dbReference type="InterPro" id="IPR051462">
    <property type="entry name" value="CBS_domain-containing"/>
</dbReference>
<keyword evidence="2" id="KW-0129">CBS domain</keyword>
<dbReference type="PROSITE" id="PS51371">
    <property type="entry name" value="CBS"/>
    <property type="match status" value="1"/>
</dbReference>
<keyword evidence="1" id="KW-0677">Repeat</keyword>
<dbReference type="EMBL" id="LGTQ01000010">
    <property type="protein sequence ID" value="KPM47698.1"/>
    <property type="molecule type" value="Genomic_DNA"/>
</dbReference>
<protein>
    <recommendedName>
        <fullName evidence="3">CBS domain-containing protein</fullName>
    </recommendedName>
</protein>
<dbReference type="Gene3D" id="3.10.580.10">
    <property type="entry name" value="CBS-domain"/>
    <property type="match status" value="1"/>
</dbReference>